<name>A0A914S0T3_PAREQ</name>
<reference evidence="2" key="1">
    <citation type="submission" date="2022-11" db="UniProtKB">
        <authorList>
            <consortium name="WormBaseParasite"/>
        </authorList>
    </citation>
    <scope>IDENTIFICATION</scope>
</reference>
<proteinExistence type="predicted"/>
<evidence type="ECO:0000313" key="1">
    <source>
        <dbReference type="Proteomes" id="UP000887564"/>
    </source>
</evidence>
<accession>A0A914S0T3</accession>
<evidence type="ECO:0000313" key="2">
    <source>
        <dbReference type="WBParaSite" id="PEQ_0001237501-mRNA-1"/>
    </source>
</evidence>
<dbReference type="WBParaSite" id="PEQ_0001237501-mRNA-1">
    <property type="protein sequence ID" value="PEQ_0001237501-mRNA-1"/>
    <property type="gene ID" value="PEQ_0001237501"/>
</dbReference>
<protein>
    <submittedName>
        <fullName evidence="2">Uncharacterized protein</fullName>
    </submittedName>
</protein>
<sequence>LTAESTAFRIARHTTRVEVQHIDIPFDPLNTRLYLLLFLLIHPIDIVQSTKIIPIVTSERLLTNI</sequence>
<keyword evidence="1" id="KW-1185">Reference proteome</keyword>
<organism evidence="1 2">
    <name type="scientific">Parascaris equorum</name>
    <name type="common">Equine roundworm</name>
    <dbReference type="NCBI Taxonomy" id="6256"/>
    <lineage>
        <taxon>Eukaryota</taxon>
        <taxon>Metazoa</taxon>
        <taxon>Ecdysozoa</taxon>
        <taxon>Nematoda</taxon>
        <taxon>Chromadorea</taxon>
        <taxon>Rhabditida</taxon>
        <taxon>Spirurina</taxon>
        <taxon>Ascaridomorpha</taxon>
        <taxon>Ascaridoidea</taxon>
        <taxon>Ascarididae</taxon>
        <taxon>Parascaris</taxon>
    </lineage>
</organism>
<dbReference type="Proteomes" id="UP000887564">
    <property type="component" value="Unplaced"/>
</dbReference>
<dbReference type="AlphaFoldDB" id="A0A914S0T3"/>